<evidence type="ECO:0000256" key="1">
    <source>
        <dbReference type="SAM" id="SignalP"/>
    </source>
</evidence>
<organism evidence="2 3">
    <name type="scientific">Meira miltonrushii</name>
    <dbReference type="NCBI Taxonomy" id="1280837"/>
    <lineage>
        <taxon>Eukaryota</taxon>
        <taxon>Fungi</taxon>
        <taxon>Dikarya</taxon>
        <taxon>Basidiomycota</taxon>
        <taxon>Ustilaginomycotina</taxon>
        <taxon>Exobasidiomycetes</taxon>
        <taxon>Exobasidiales</taxon>
        <taxon>Brachybasidiaceae</taxon>
        <taxon>Meira</taxon>
    </lineage>
</organism>
<dbReference type="RefSeq" id="XP_025355377.1">
    <property type="nucleotide sequence ID" value="XM_025498654.1"/>
</dbReference>
<dbReference type="EMBL" id="KZ819603">
    <property type="protein sequence ID" value="PWN35075.1"/>
    <property type="molecule type" value="Genomic_DNA"/>
</dbReference>
<dbReference type="AlphaFoldDB" id="A0A316VHU3"/>
<dbReference type="OrthoDB" id="10416334at2759"/>
<dbReference type="InParanoid" id="A0A316VHU3"/>
<keyword evidence="3" id="KW-1185">Reference proteome</keyword>
<protein>
    <recommendedName>
        <fullName evidence="4">Ricin B lectin domain-containing protein</fullName>
    </recommendedName>
</protein>
<sequence length="204" mass="22530">MARFTLLISALALMAMTSVSEAAVIERDTASTVKCTPLGVSDEVYFKQSAHSDPLYGVKISTNSNKLIATKNRDTGEKFQFLRCDAPSTGYVQGQPINAGYAGVYFGHVQHVSTGKCLKHDQSSLDFTLGDCPTKDTAKTQLPYWFESVDGNNIRFTGYKNTTAYPQPEWFAIPSGETPFEIKTQQQGHNGKPNQYVFARPIRT</sequence>
<dbReference type="Proteomes" id="UP000245771">
    <property type="component" value="Unassembled WGS sequence"/>
</dbReference>
<evidence type="ECO:0008006" key="4">
    <source>
        <dbReference type="Google" id="ProtNLM"/>
    </source>
</evidence>
<evidence type="ECO:0000313" key="2">
    <source>
        <dbReference type="EMBL" id="PWN35075.1"/>
    </source>
</evidence>
<name>A0A316VHU3_9BASI</name>
<feature type="signal peptide" evidence="1">
    <location>
        <begin position="1"/>
        <end position="22"/>
    </location>
</feature>
<evidence type="ECO:0000313" key="3">
    <source>
        <dbReference type="Proteomes" id="UP000245771"/>
    </source>
</evidence>
<proteinExistence type="predicted"/>
<keyword evidence="1" id="KW-0732">Signal</keyword>
<dbReference type="GeneID" id="37020435"/>
<reference evidence="2 3" key="1">
    <citation type="journal article" date="2018" name="Mol. Biol. Evol.">
        <title>Broad Genomic Sampling Reveals a Smut Pathogenic Ancestry of the Fungal Clade Ustilaginomycotina.</title>
        <authorList>
            <person name="Kijpornyongpan T."/>
            <person name="Mondo S.J."/>
            <person name="Barry K."/>
            <person name="Sandor L."/>
            <person name="Lee J."/>
            <person name="Lipzen A."/>
            <person name="Pangilinan J."/>
            <person name="LaButti K."/>
            <person name="Hainaut M."/>
            <person name="Henrissat B."/>
            <person name="Grigoriev I.V."/>
            <person name="Spatafora J.W."/>
            <person name="Aime M.C."/>
        </authorList>
    </citation>
    <scope>NUCLEOTIDE SEQUENCE [LARGE SCALE GENOMIC DNA]</scope>
    <source>
        <strain evidence="2 3">MCA 3882</strain>
    </source>
</reference>
<gene>
    <name evidence="2" type="ORF">FA14DRAFT_160392</name>
</gene>
<accession>A0A316VHU3</accession>
<feature type="chain" id="PRO_5016293686" description="Ricin B lectin domain-containing protein" evidence="1">
    <location>
        <begin position="23"/>
        <end position="204"/>
    </location>
</feature>